<sequence>MARAAAAVLGHVHDRRYLARSARRRWSVRKEQYLGGKKERTHLSHLDSTYWNAVTADNWRMHDSDNAKRFAKPPFERENARTKSS</sequence>
<dbReference type="EMBL" id="KB467876">
    <property type="protein sequence ID" value="PCH36304.1"/>
    <property type="molecule type" value="Genomic_DNA"/>
</dbReference>
<dbReference type="AlphaFoldDB" id="A0A2H3JHZ5"/>
<reference evidence="2 3" key="1">
    <citation type="journal article" date="2012" name="Science">
        <title>The Paleozoic origin of enzymatic lignin decomposition reconstructed from 31 fungal genomes.</title>
        <authorList>
            <person name="Floudas D."/>
            <person name="Binder M."/>
            <person name="Riley R."/>
            <person name="Barry K."/>
            <person name="Blanchette R.A."/>
            <person name="Henrissat B."/>
            <person name="Martinez A.T."/>
            <person name="Otillar R."/>
            <person name="Spatafora J.W."/>
            <person name="Yadav J.S."/>
            <person name="Aerts A."/>
            <person name="Benoit I."/>
            <person name="Boyd A."/>
            <person name="Carlson A."/>
            <person name="Copeland A."/>
            <person name="Coutinho P.M."/>
            <person name="de Vries R.P."/>
            <person name="Ferreira P."/>
            <person name="Findley K."/>
            <person name="Foster B."/>
            <person name="Gaskell J."/>
            <person name="Glotzer D."/>
            <person name="Gorecki P."/>
            <person name="Heitman J."/>
            <person name="Hesse C."/>
            <person name="Hori C."/>
            <person name="Igarashi K."/>
            <person name="Jurgens J.A."/>
            <person name="Kallen N."/>
            <person name="Kersten P."/>
            <person name="Kohler A."/>
            <person name="Kuees U."/>
            <person name="Kumar T.K.A."/>
            <person name="Kuo A."/>
            <person name="LaButti K."/>
            <person name="Larrondo L.F."/>
            <person name="Lindquist E."/>
            <person name="Ling A."/>
            <person name="Lombard V."/>
            <person name="Lucas S."/>
            <person name="Lundell T."/>
            <person name="Martin R."/>
            <person name="McLaughlin D.J."/>
            <person name="Morgenstern I."/>
            <person name="Morin E."/>
            <person name="Murat C."/>
            <person name="Nagy L.G."/>
            <person name="Nolan M."/>
            <person name="Ohm R.A."/>
            <person name="Patyshakuliyeva A."/>
            <person name="Rokas A."/>
            <person name="Ruiz-Duenas F.J."/>
            <person name="Sabat G."/>
            <person name="Salamov A."/>
            <person name="Samejima M."/>
            <person name="Schmutz J."/>
            <person name="Slot J.C."/>
            <person name="St John F."/>
            <person name="Stenlid J."/>
            <person name="Sun H."/>
            <person name="Sun S."/>
            <person name="Syed K."/>
            <person name="Tsang A."/>
            <person name="Wiebenga A."/>
            <person name="Young D."/>
            <person name="Pisabarro A."/>
            <person name="Eastwood D.C."/>
            <person name="Martin F."/>
            <person name="Cullen D."/>
            <person name="Grigoriev I.V."/>
            <person name="Hibbett D.S."/>
        </authorList>
    </citation>
    <scope>NUCLEOTIDE SEQUENCE [LARGE SCALE GENOMIC DNA]</scope>
    <source>
        <strain evidence="2 3">MD-104</strain>
    </source>
</reference>
<feature type="region of interest" description="Disordered" evidence="1">
    <location>
        <begin position="65"/>
        <end position="85"/>
    </location>
</feature>
<gene>
    <name evidence="2" type="ORF">WOLCODRAFT_157017</name>
</gene>
<evidence type="ECO:0000313" key="3">
    <source>
        <dbReference type="Proteomes" id="UP000218811"/>
    </source>
</evidence>
<organism evidence="2 3">
    <name type="scientific">Wolfiporia cocos (strain MD-104)</name>
    <name type="common">Brown rot fungus</name>
    <dbReference type="NCBI Taxonomy" id="742152"/>
    <lineage>
        <taxon>Eukaryota</taxon>
        <taxon>Fungi</taxon>
        <taxon>Dikarya</taxon>
        <taxon>Basidiomycota</taxon>
        <taxon>Agaricomycotina</taxon>
        <taxon>Agaricomycetes</taxon>
        <taxon>Polyporales</taxon>
        <taxon>Phaeolaceae</taxon>
        <taxon>Wolfiporia</taxon>
    </lineage>
</organism>
<evidence type="ECO:0000256" key="1">
    <source>
        <dbReference type="SAM" id="MobiDB-lite"/>
    </source>
</evidence>
<name>A0A2H3JHZ5_WOLCO</name>
<protein>
    <submittedName>
        <fullName evidence="2">Uncharacterized protein</fullName>
    </submittedName>
</protein>
<evidence type="ECO:0000313" key="2">
    <source>
        <dbReference type="EMBL" id="PCH36304.1"/>
    </source>
</evidence>
<accession>A0A2H3JHZ5</accession>
<keyword evidence="3" id="KW-1185">Reference proteome</keyword>
<dbReference type="Proteomes" id="UP000218811">
    <property type="component" value="Unassembled WGS sequence"/>
</dbReference>
<proteinExistence type="predicted"/>